<reference evidence="1 2" key="1">
    <citation type="submission" date="2017-11" db="EMBL/GenBank/DDBJ databases">
        <title>Genomic Encyclopedia of Archaeal and Bacterial Type Strains, Phase II (KMG-II): From Individual Species to Whole Genera.</title>
        <authorList>
            <person name="Goeker M."/>
        </authorList>
    </citation>
    <scope>NUCLEOTIDE SEQUENCE [LARGE SCALE GENOMIC DNA]</scope>
    <source>
        <strain evidence="1 2">DSM 27617</strain>
    </source>
</reference>
<comment type="caution">
    <text evidence="1">The sequence shown here is derived from an EMBL/GenBank/DDBJ whole genome shotgun (WGS) entry which is preliminary data.</text>
</comment>
<name>A0A2M9C1K1_9FLAO</name>
<organism evidence="1 2">
    <name type="scientific">Chryseobacterium geocarposphaerae</name>
    <dbReference type="NCBI Taxonomy" id="1416776"/>
    <lineage>
        <taxon>Bacteria</taxon>
        <taxon>Pseudomonadati</taxon>
        <taxon>Bacteroidota</taxon>
        <taxon>Flavobacteriia</taxon>
        <taxon>Flavobacteriales</taxon>
        <taxon>Weeksellaceae</taxon>
        <taxon>Chryseobacterium group</taxon>
        <taxon>Chryseobacterium</taxon>
    </lineage>
</organism>
<dbReference type="AlphaFoldDB" id="A0A2M9C1K1"/>
<gene>
    <name evidence="1" type="ORF">CLV73_2631</name>
</gene>
<dbReference type="EMBL" id="PGFD01000002">
    <property type="protein sequence ID" value="PJJ64273.1"/>
    <property type="molecule type" value="Genomic_DNA"/>
</dbReference>
<evidence type="ECO:0000313" key="2">
    <source>
        <dbReference type="Proteomes" id="UP000228740"/>
    </source>
</evidence>
<dbReference type="RefSeq" id="WP_100377294.1">
    <property type="nucleotide sequence ID" value="NZ_PGFD01000002.1"/>
</dbReference>
<evidence type="ECO:0000313" key="1">
    <source>
        <dbReference type="EMBL" id="PJJ64273.1"/>
    </source>
</evidence>
<protein>
    <submittedName>
        <fullName evidence="1">Uncharacterized protein</fullName>
    </submittedName>
</protein>
<proteinExistence type="predicted"/>
<keyword evidence="2" id="KW-1185">Reference proteome</keyword>
<accession>A0A2M9C1K1</accession>
<sequence length="99" mass="11305">MKLWSIITLMVFLNFTALPSIAAVFNWDLLQTNVIVNEEEPHSSSSSFVVYEKALPKPLDVFDYLRFFEPDLKGKSFVLIDDDFHLSPLLTLFSPPPEA</sequence>
<dbReference type="OrthoDB" id="1449621at2"/>
<dbReference type="Proteomes" id="UP000228740">
    <property type="component" value="Unassembled WGS sequence"/>
</dbReference>